<reference evidence="5" key="1">
    <citation type="submission" date="2016-01" db="EMBL/GenBank/DDBJ databases">
        <authorList>
            <person name="Mitreva M."/>
            <person name="Pepin K.H."/>
            <person name="Mihindukulasuriya K.A."/>
            <person name="Fulton R."/>
            <person name="Fronick C."/>
            <person name="O'Laughlin M."/>
            <person name="Miner T."/>
            <person name="Herter B."/>
            <person name="Rosa B.A."/>
            <person name="Cordes M."/>
            <person name="Tomlinson C."/>
            <person name="Wollam A."/>
            <person name="Palsikar V.B."/>
            <person name="Mardis E.R."/>
            <person name="Wilson R.K."/>
        </authorList>
    </citation>
    <scope>NUCLEOTIDE SEQUENCE [LARGE SCALE GENOMIC DNA]</scope>
    <source>
        <strain evidence="5">KA00182</strain>
    </source>
</reference>
<dbReference type="PROSITE" id="PS00910">
    <property type="entry name" value="UPF0029"/>
    <property type="match status" value="1"/>
</dbReference>
<dbReference type="InterPro" id="IPR015796">
    <property type="entry name" value="Impact_YigZ-like"/>
</dbReference>
<dbReference type="InterPro" id="IPR001498">
    <property type="entry name" value="Impact_N"/>
</dbReference>
<evidence type="ECO:0000259" key="3">
    <source>
        <dbReference type="Pfam" id="PF09186"/>
    </source>
</evidence>
<dbReference type="InterPro" id="IPR035647">
    <property type="entry name" value="EFG_III/V"/>
</dbReference>
<evidence type="ECO:0000259" key="2">
    <source>
        <dbReference type="Pfam" id="PF01205"/>
    </source>
</evidence>
<dbReference type="GO" id="GO:0006446">
    <property type="term" value="P:regulation of translational initiation"/>
    <property type="evidence" value="ECO:0007669"/>
    <property type="project" value="TreeGrafter"/>
</dbReference>
<accession>A0A134CHP1</accession>
<dbReference type="SUPFAM" id="SSF54980">
    <property type="entry name" value="EF-G C-terminal domain-like"/>
    <property type="match status" value="1"/>
</dbReference>
<dbReference type="InterPro" id="IPR036956">
    <property type="entry name" value="Impact_N_sf"/>
</dbReference>
<evidence type="ECO:0000256" key="1">
    <source>
        <dbReference type="ARBA" id="ARBA00007665"/>
    </source>
</evidence>
<dbReference type="InterPro" id="IPR023582">
    <property type="entry name" value="Impact"/>
</dbReference>
<dbReference type="RefSeq" id="WP_062485470.1">
    <property type="nucleotide sequence ID" value="NZ_KQ960941.1"/>
</dbReference>
<dbReference type="Pfam" id="PF01205">
    <property type="entry name" value="Impact_N"/>
    <property type="match status" value="1"/>
</dbReference>
<dbReference type="STRING" id="1588748.HMPREF3182_00745"/>
<sequence>MFPVYKSIYGIANAEYIIKKSRFIVTLAQVDTEEKGLAQIQSCKKQYYDARHNCFAYCIGSDRKYQRSSDDGEPSGTAGKPILEVLKQHQLTNTVAIVTRYFGGIKLGAAGLIRAYSHTVSLGIENATIATYAPFEIANITLTYPYIGIVEQYCIDNKITIRERIFTDKVTFSLQISINQVNILRKNLQNITAGTLTYDCQEIQYLPTLQAPPCR</sequence>
<dbReference type="PATRIC" id="fig|1588748.3.peg.709"/>
<dbReference type="PANTHER" id="PTHR16301:SF20">
    <property type="entry name" value="IMPACT FAMILY MEMBER YIGZ"/>
    <property type="match status" value="1"/>
</dbReference>
<evidence type="ECO:0000313" key="4">
    <source>
        <dbReference type="EMBL" id="KXB91722.1"/>
    </source>
</evidence>
<dbReference type="PANTHER" id="PTHR16301">
    <property type="entry name" value="IMPACT-RELATED"/>
    <property type="match status" value="1"/>
</dbReference>
<dbReference type="GO" id="GO:0005737">
    <property type="term" value="C:cytoplasm"/>
    <property type="evidence" value="ECO:0007669"/>
    <property type="project" value="TreeGrafter"/>
</dbReference>
<keyword evidence="5" id="KW-1185">Reference proteome</keyword>
<dbReference type="NCBIfam" id="TIGR00257">
    <property type="entry name" value="IMPACT_YIGZ"/>
    <property type="match status" value="1"/>
</dbReference>
<name>A0A134CHP1_9FIRM</name>
<comment type="caution">
    <text evidence="4">The sequence shown here is derived from an EMBL/GenBank/DDBJ whole genome shotgun (WGS) entry which is preliminary data.</text>
</comment>
<organism evidence="4 5">
    <name type="scientific">Megasphaera hutchinsoni</name>
    <dbReference type="NCBI Taxonomy" id="1588748"/>
    <lineage>
        <taxon>Bacteria</taxon>
        <taxon>Bacillati</taxon>
        <taxon>Bacillota</taxon>
        <taxon>Negativicutes</taxon>
        <taxon>Veillonellales</taxon>
        <taxon>Veillonellaceae</taxon>
        <taxon>Megasphaera</taxon>
    </lineage>
</organism>
<dbReference type="InterPro" id="IPR015269">
    <property type="entry name" value="UPF0029_Impact_C"/>
</dbReference>
<dbReference type="Gene3D" id="3.30.230.30">
    <property type="entry name" value="Impact, N-terminal domain"/>
    <property type="match status" value="1"/>
</dbReference>
<protein>
    <submittedName>
        <fullName evidence="4">YigZ family protein</fullName>
    </submittedName>
</protein>
<dbReference type="InterPro" id="IPR020569">
    <property type="entry name" value="UPF0029_Impact_CS"/>
</dbReference>
<proteinExistence type="inferred from homology"/>
<feature type="domain" description="Impact N-terminal" evidence="2">
    <location>
        <begin position="19"/>
        <end position="121"/>
    </location>
</feature>
<dbReference type="AlphaFoldDB" id="A0A134CHP1"/>
<comment type="similarity">
    <text evidence="1">Belongs to the IMPACT family.</text>
</comment>
<gene>
    <name evidence="4" type="ORF">HMPREF3182_00745</name>
</gene>
<feature type="domain" description="UPF0029" evidence="3">
    <location>
        <begin position="140"/>
        <end position="194"/>
    </location>
</feature>
<dbReference type="InterPro" id="IPR020568">
    <property type="entry name" value="Ribosomal_Su5_D2-typ_SF"/>
</dbReference>
<dbReference type="Pfam" id="PF09186">
    <property type="entry name" value="DUF1949"/>
    <property type="match status" value="1"/>
</dbReference>
<dbReference type="Proteomes" id="UP000070160">
    <property type="component" value="Unassembled WGS sequence"/>
</dbReference>
<dbReference type="EMBL" id="LSDT01000028">
    <property type="protein sequence ID" value="KXB91722.1"/>
    <property type="molecule type" value="Genomic_DNA"/>
</dbReference>
<dbReference type="SUPFAM" id="SSF54211">
    <property type="entry name" value="Ribosomal protein S5 domain 2-like"/>
    <property type="match status" value="1"/>
</dbReference>
<dbReference type="Gene3D" id="3.30.70.240">
    <property type="match status" value="1"/>
</dbReference>
<evidence type="ECO:0000313" key="5">
    <source>
        <dbReference type="Proteomes" id="UP000070160"/>
    </source>
</evidence>